<dbReference type="Proteomes" id="UP000094527">
    <property type="component" value="Unassembled WGS sequence"/>
</dbReference>
<protein>
    <submittedName>
        <fullName evidence="1">Uncharacterized protein</fullName>
    </submittedName>
</protein>
<comment type="caution">
    <text evidence="1">The sequence shown here is derived from an EMBL/GenBank/DDBJ whole genome shotgun (WGS) entry which is preliminary data.</text>
</comment>
<gene>
    <name evidence="1" type="ORF">Ocin01_19829</name>
</gene>
<sequence length="181" mass="20445">MNLYFSGAMHEIISSANCTDLPADLKNFNGSIKTGGCIALFESSKCYSRGFVIRHEESRLSELESKYLHDKRQNYNVNSIRDCNELETGPGVNIDVYWSRYSTDYSGEEKTIGITPVAASDCPTVMDTMLMLTCMEIALKFMKTRFAQGSPLREYMEYMETFPTTGGPWSDVISQFTVIQD</sequence>
<evidence type="ECO:0000313" key="2">
    <source>
        <dbReference type="Proteomes" id="UP000094527"/>
    </source>
</evidence>
<keyword evidence="2" id="KW-1185">Reference proteome</keyword>
<dbReference type="AlphaFoldDB" id="A0A1D2M1M0"/>
<reference evidence="1 2" key="1">
    <citation type="journal article" date="2016" name="Genome Biol. Evol.">
        <title>Gene Family Evolution Reflects Adaptation to Soil Environmental Stressors in the Genome of the Collembolan Orchesella cincta.</title>
        <authorList>
            <person name="Faddeeva-Vakhrusheva A."/>
            <person name="Derks M.F."/>
            <person name="Anvar S.Y."/>
            <person name="Agamennone V."/>
            <person name="Suring W."/>
            <person name="Smit S."/>
            <person name="van Straalen N.M."/>
            <person name="Roelofs D."/>
        </authorList>
    </citation>
    <scope>NUCLEOTIDE SEQUENCE [LARGE SCALE GENOMIC DNA]</scope>
    <source>
        <tissue evidence="1">Mixed pool</tissue>
    </source>
</reference>
<organism evidence="1 2">
    <name type="scientific">Orchesella cincta</name>
    <name type="common">Springtail</name>
    <name type="synonym">Podura cincta</name>
    <dbReference type="NCBI Taxonomy" id="48709"/>
    <lineage>
        <taxon>Eukaryota</taxon>
        <taxon>Metazoa</taxon>
        <taxon>Ecdysozoa</taxon>
        <taxon>Arthropoda</taxon>
        <taxon>Hexapoda</taxon>
        <taxon>Collembola</taxon>
        <taxon>Entomobryomorpha</taxon>
        <taxon>Entomobryoidea</taxon>
        <taxon>Orchesellidae</taxon>
        <taxon>Orchesellinae</taxon>
        <taxon>Orchesella</taxon>
    </lineage>
</organism>
<name>A0A1D2M1M0_ORCCI</name>
<dbReference type="EMBL" id="LJIJ01006976">
    <property type="protein sequence ID" value="ODM86853.1"/>
    <property type="molecule type" value="Genomic_DNA"/>
</dbReference>
<accession>A0A1D2M1M0</accession>
<proteinExistence type="predicted"/>
<evidence type="ECO:0000313" key="1">
    <source>
        <dbReference type="EMBL" id="ODM86853.1"/>
    </source>
</evidence>